<dbReference type="AlphaFoldDB" id="A0AAN2BM49"/>
<evidence type="ECO:0008006" key="7">
    <source>
        <dbReference type="Google" id="ProtNLM"/>
    </source>
</evidence>
<dbReference type="PANTHER" id="PTHR23416:SF23">
    <property type="entry name" value="ACETYLTRANSFERASE C18B11.09C-RELATED"/>
    <property type="match status" value="1"/>
</dbReference>
<keyword evidence="4" id="KW-0012">Acyltransferase</keyword>
<dbReference type="PANTHER" id="PTHR23416">
    <property type="entry name" value="SIALIC ACID SYNTHASE-RELATED"/>
    <property type="match status" value="1"/>
</dbReference>
<dbReference type="InterPro" id="IPR018357">
    <property type="entry name" value="Hexapep_transf_CS"/>
</dbReference>
<name>A0AAN2BM49_9GAMM</name>
<keyword evidence="6" id="KW-1185">Reference proteome</keyword>
<dbReference type="Proteomes" id="UP001320119">
    <property type="component" value="Chromosome"/>
</dbReference>
<dbReference type="KEGG" id="marq:MARGE09_P3894"/>
<dbReference type="GO" id="GO:0008374">
    <property type="term" value="F:O-acyltransferase activity"/>
    <property type="evidence" value="ECO:0007669"/>
    <property type="project" value="TreeGrafter"/>
</dbReference>
<proteinExistence type="inferred from homology"/>
<evidence type="ECO:0000313" key="5">
    <source>
        <dbReference type="EMBL" id="BCD99692.1"/>
    </source>
</evidence>
<evidence type="ECO:0000256" key="4">
    <source>
        <dbReference type="ARBA" id="ARBA00023315"/>
    </source>
</evidence>
<dbReference type="Pfam" id="PF00132">
    <property type="entry name" value="Hexapep"/>
    <property type="match status" value="1"/>
</dbReference>
<gene>
    <name evidence="5" type="ORF">MARGE09_P3894</name>
</gene>
<dbReference type="InterPro" id="IPR011004">
    <property type="entry name" value="Trimer_LpxA-like_sf"/>
</dbReference>
<evidence type="ECO:0000256" key="1">
    <source>
        <dbReference type="ARBA" id="ARBA00007274"/>
    </source>
</evidence>
<dbReference type="InterPro" id="IPR051159">
    <property type="entry name" value="Hexapeptide_acetyltransf"/>
</dbReference>
<dbReference type="EMBL" id="AP023086">
    <property type="protein sequence ID" value="BCD99692.1"/>
    <property type="molecule type" value="Genomic_DNA"/>
</dbReference>
<keyword evidence="3" id="KW-0677">Repeat</keyword>
<dbReference type="RefSeq" id="WP_275068737.1">
    <property type="nucleotide sequence ID" value="NZ_AP023086.1"/>
</dbReference>
<dbReference type="Gene3D" id="2.160.10.10">
    <property type="entry name" value="Hexapeptide repeat proteins"/>
    <property type="match status" value="1"/>
</dbReference>
<accession>A0AAN2BM49</accession>
<sequence length="203" mass="22345">MSILSLIVKKIAWKTGKFKGLYLKVCKPNGFEYANYLRKWGNYYSIGTDCSIKTYTNITDTQYVRIGNNVQLSNCSIFGHDGSISCLNRAYNKILDRVGKIDIRDNVYIGHGAIILPGVTIGPNAIIGAGAVVAKTVPPDSIVVGNPGKIIGSVDELVGRLEASTKELPWYSLLEQRGVSGYDPEIEPALKKMRIAHFYKDSK</sequence>
<comment type="similarity">
    <text evidence="1">Belongs to the transferase hexapeptide repeat family.</text>
</comment>
<keyword evidence="2" id="KW-0808">Transferase</keyword>
<dbReference type="SUPFAM" id="SSF51161">
    <property type="entry name" value="Trimeric LpxA-like enzymes"/>
    <property type="match status" value="1"/>
</dbReference>
<reference evidence="5 6" key="1">
    <citation type="journal article" date="2022" name="IScience">
        <title>An ultrasensitive nanofiber-based assay for enzymatic hydrolysis and deep-sea microbial degradation of cellulose.</title>
        <authorList>
            <person name="Tsudome M."/>
            <person name="Tachioka M."/>
            <person name="Miyazaki M."/>
            <person name="Uchimura K."/>
            <person name="Tsuda M."/>
            <person name="Takaki Y."/>
            <person name="Deguchi S."/>
        </authorList>
    </citation>
    <scope>NUCLEOTIDE SEQUENCE [LARGE SCALE GENOMIC DNA]</scope>
    <source>
        <strain evidence="5 6">GE09</strain>
    </source>
</reference>
<evidence type="ECO:0000256" key="2">
    <source>
        <dbReference type="ARBA" id="ARBA00022679"/>
    </source>
</evidence>
<dbReference type="CDD" id="cd04647">
    <property type="entry name" value="LbH_MAT_like"/>
    <property type="match status" value="1"/>
</dbReference>
<organism evidence="5 6">
    <name type="scientific">Marinagarivorans cellulosilyticus</name>
    <dbReference type="NCBI Taxonomy" id="2721545"/>
    <lineage>
        <taxon>Bacteria</taxon>
        <taxon>Pseudomonadati</taxon>
        <taxon>Pseudomonadota</taxon>
        <taxon>Gammaproteobacteria</taxon>
        <taxon>Cellvibrionales</taxon>
        <taxon>Cellvibrionaceae</taxon>
        <taxon>Marinagarivorans</taxon>
    </lineage>
</organism>
<dbReference type="InterPro" id="IPR001451">
    <property type="entry name" value="Hexapep"/>
</dbReference>
<dbReference type="PROSITE" id="PS00101">
    <property type="entry name" value="HEXAPEP_TRANSFERASES"/>
    <property type="match status" value="1"/>
</dbReference>
<evidence type="ECO:0000256" key="3">
    <source>
        <dbReference type="ARBA" id="ARBA00022737"/>
    </source>
</evidence>
<evidence type="ECO:0000313" key="6">
    <source>
        <dbReference type="Proteomes" id="UP001320119"/>
    </source>
</evidence>
<protein>
    <recommendedName>
        <fullName evidence="7">Acyltransferase</fullName>
    </recommendedName>
</protein>